<keyword evidence="1" id="KW-0004">4Fe-4S</keyword>
<evidence type="ECO:0000259" key="6">
    <source>
        <dbReference type="PROSITE" id="PS51379"/>
    </source>
</evidence>
<comment type="caution">
    <text evidence="8">The sequence shown here is derived from an EMBL/GenBank/DDBJ whole genome shotgun (WGS) entry which is preliminary data.</text>
</comment>
<evidence type="ECO:0000256" key="3">
    <source>
        <dbReference type="ARBA" id="ARBA00023002"/>
    </source>
</evidence>
<dbReference type="GO" id="GO:0051539">
    <property type="term" value="F:4 iron, 4 sulfur cluster binding"/>
    <property type="evidence" value="ECO:0007669"/>
    <property type="project" value="UniProtKB-KW"/>
</dbReference>
<dbReference type="EMBL" id="BLRY01000021">
    <property type="protein sequence ID" value="GFP27219.1"/>
    <property type="molecule type" value="Genomic_DNA"/>
</dbReference>
<dbReference type="Proteomes" id="UP000568877">
    <property type="component" value="Unassembled WGS sequence"/>
</dbReference>
<dbReference type="EMBL" id="BLSD01000005">
    <property type="protein sequence ID" value="GFP38463.1"/>
    <property type="molecule type" value="Genomic_DNA"/>
</dbReference>
<feature type="domain" description="4Fe-4S ferredoxin-type" evidence="6">
    <location>
        <begin position="15"/>
        <end position="48"/>
    </location>
</feature>
<name>A0A6V8P3P8_9ACTN</name>
<dbReference type="PANTHER" id="PTHR43255">
    <property type="entry name" value="IRON-SULFUR-BINDING OXIDOREDUCTASE FADF-RELATED-RELATED"/>
    <property type="match status" value="1"/>
</dbReference>
<dbReference type="PROSITE" id="PS51379">
    <property type="entry name" value="4FE4S_FER_2"/>
    <property type="match status" value="1"/>
</dbReference>
<evidence type="ECO:0000313" key="8">
    <source>
        <dbReference type="EMBL" id="GFP27219.1"/>
    </source>
</evidence>
<evidence type="ECO:0000313" key="13">
    <source>
        <dbReference type="Proteomes" id="UP000574717"/>
    </source>
</evidence>
<keyword evidence="14" id="KW-1185">Reference proteome</keyword>
<keyword evidence="5" id="KW-0411">Iron-sulfur</keyword>
<keyword evidence="3" id="KW-0560">Oxidoreductase</keyword>
<dbReference type="EMBL" id="BLRU01000118">
    <property type="protein sequence ID" value="GFP19674.1"/>
    <property type="molecule type" value="Genomic_DNA"/>
</dbReference>
<evidence type="ECO:0000313" key="7">
    <source>
        <dbReference type="EMBL" id="GFP19674.1"/>
    </source>
</evidence>
<reference evidence="11 12" key="1">
    <citation type="journal article" date="2020" name="Front. Microbiol.">
        <title>Single-cell genomics of novel Actinobacteria with the Wood-Ljungdahl pathway discovered in a serpentinizing system.</title>
        <authorList>
            <person name="Merino N."/>
            <person name="Kawai M."/>
            <person name="Boyd E.S."/>
            <person name="Colman D.R."/>
            <person name="McGlynn S.E."/>
            <person name="Nealson K.H."/>
            <person name="Kurokawa K."/>
            <person name="Hongoh Y."/>
        </authorList>
    </citation>
    <scope>NUCLEOTIDE SEQUENCE [LARGE SCALE GENOMIC DNA]</scope>
    <source>
        <strain evidence="7 13">S03</strain>
        <strain evidence="8 14">S33</strain>
        <strain evidence="9 11">S42</strain>
        <strain evidence="10 12">S47</strain>
    </source>
</reference>
<dbReference type="Proteomes" id="UP000574717">
    <property type="component" value="Unassembled WGS sequence"/>
</dbReference>
<protein>
    <submittedName>
        <fullName evidence="8">Heterodisulfide reductase subunit C2</fullName>
    </submittedName>
</protein>
<evidence type="ECO:0000313" key="11">
    <source>
        <dbReference type="Proteomes" id="UP000568877"/>
    </source>
</evidence>
<dbReference type="InterPro" id="IPR017900">
    <property type="entry name" value="4Fe4S_Fe_S_CS"/>
</dbReference>
<dbReference type="InterPro" id="IPR009051">
    <property type="entry name" value="Helical_ferredxn"/>
</dbReference>
<dbReference type="EMBL" id="BLSA01000037">
    <property type="protein sequence ID" value="GFP32144.1"/>
    <property type="molecule type" value="Genomic_DNA"/>
</dbReference>
<dbReference type="GO" id="GO:0016491">
    <property type="term" value="F:oxidoreductase activity"/>
    <property type="evidence" value="ECO:0007669"/>
    <property type="project" value="UniProtKB-KW"/>
</dbReference>
<keyword evidence="4" id="KW-0408">Iron</keyword>
<evidence type="ECO:0000256" key="2">
    <source>
        <dbReference type="ARBA" id="ARBA00022723"/>
    </source>
</evidence>
<dbReference type="RefSeq" id="WP_258189454.1">
    <property type="nucleotide sequence ID" value="NZ_BLRY01000021.1"/>
</dbReference>
<keyword evidence="2" id="KW-0479">Metal-binding</keyword>
<evidence type="ECO:0000313" key="14">
    <source>
        <dbReference type="Proteomes" id="UP000591948"/>
    </source>
</evidence>
<dbReference type="SUPFAM" id="SSF46548">
    <property type="entry name" value="alpha-helical ferredoxin"/>
    <property type="match status" value="1"/>
</dbReference>
<dbReference type="Gene3D" id="1.10.1060.10">
    <property type="entry name" value="Alpha-helical ferredoxin"/>
    <property type="match status" value="1"/>
</dbReference>
<dbReference type="InterPro" id="IPR017896">
    <property type="entry name" value="4Fe4S_Fe-S-bd"/>
</dbReference>
<dbReference type="PROSITE" id="PS00198">
    <property type="entry name" value="4FE4S_FER_1"/>
    <property type="match status" value="1"/>
</dbReference>
<organism evidence="8 14">
    <name type="scientific">Candidatus Hakubella thermalkaliphila</name>
    <dbReference type="NCBI Taxonomy" id="2754717"/>
    <lineage>
        <taxon>Bacteria</taxon>
        <taxon>Bacillati</taxon>
        <taxon>Actinomycetota</taxon>
        <taxon>Actinomycetota incertae sedis</taxon>
        <taxon>Candidatus Hakubellales</taxon>
        <taxon>Candidatus Hakubellaceae</taxon>
        <taxon>Candidatus Hakubella</taxon>
    </lineage>
</organism>
<evidence type="ECO:0000313" key="10">
    <source>
        <dbReference type="EMBL" id="GFP38463.1"/>
    </source>
</evidence>
<proteinExistence type="predicted"/>
<dbReference type="GO" id="GO:0005886">
    <property type="term" value="C:plasma membrane"/>
    <property type="evidence" value="ECO:0007669"/>
    <property type="project" value="TreeGrafter"/>
</dbReference>
<dbReference type="Pfam" id="PF13183">
    <property type="entry name" value="Fer4_8"/>
    <property type="match status" value="1"/>
</dbReference>
<sequence length="132" mass="14678">MQLSADKVKSKLMARVEEISGEKVLGCYQCGKCSAGCPMAEVMEYLPHRLLRLLQLGDEEAALASRIIWLCAACHTCASRCPRSVDLSRIMEALRMVLLREGNRFVDPASLPHKLLDEVPQQALVGGFRKYS</sequence>
<evidence type="ECO:0000256" key="5">
    <source>
        <dbReference type="ARBA" id="ARBA00023014"/>
    </source>
</evidence>
<evidence type="ECO:0000313" key="9">
    <source>
        <dbReference type="EMBL" id="GFP32144.1"/>
    </source>
</evidence>
<evidence type="ECO:0000256" key="1">
    <source>
        <dbReference type="ARBA" id="ARBA00022485"/>
    </source>
</evidence>
<dbReference type="Proteomes" id="UP000569018">
    <property type="component" value="Unassembled WGS sequence"/>
</dbReference>
<dbReference type="GO" id="GO:0046872">
    <property type="term" value="F:metal ion binding"/>
    <property type="evidence" value="ECO:0007669"/>
    <property type="project" value="UniProtKB-KW"/>
</dbReference>
<dbReference type="Proteomes" id="UP000591948">
    <property type="component" value="Unassembled WGS sequence"/>
</dbReference>
<evidence type="ECO:0000313" key="12">
    <source>
        <dbReference type="Proteomes" id="UP000569018"/>
    </source>
</evidence>
<dbReference type="PANTHER" id="PTHR43255:SF1">
    <property type="entry name" value="IRON-SULFUR-BINDING OXIDOREDUCTASE FADF-RELATED"/>
    <property type="match status" value="1"/>
</dbReference>
<dbReference type="InterPro" id="IPR051460">
    <property type="entry name" value="HdrC_iron-sulfur_subunit"/>
</dbReference>
<dbReference type="AlphaFoldDB" id="A0A6V8P3P8"/>
<gene>
    <name evidence="7" type="ORF">HKBW3S03_01179</name>
    <name evidence="8" type="ORF">HKBW3S33_00633</name>
    <name evidence="9" type="ORF">HKBW3S42_00449</name>
    <name evidence="10" type="ORF">HKBW3S47_00164</name>
</gene>
<evidence type="ECO:0000256" key="4">
    <source>
        <dbReference type="ARBA" id="ARBA00023004"/>
    </source>
</evidence>
<accession>A0A6V8P3P8</accession>